<proteinExistence type="predicted"/>
<dbReference type="RefSeq" id="WP_244753022.1">
    <property type="nucleotide sequence ID" value="NZ_CP095074.1"/>
</dbReference>
<evidence type="ECO:0000313" key="2">
    <source>
        <dbReference type="Proteomes" id="UP000831880"/>
    </source>
</evidence>
<sequence length="88" mass="9467">MYFDAMDVYVSVGSDGYAYGSIDYSFSGAENIFSVHGQVSGAYSSSAVCGFENITSTGFTCYVTGTGRTSAVDGRSFQVRMIIFFEPE</sequence>
<name>A0ABY4H1A2_9BACI</name>
<protein>
    <submittedName>
        <fullName evidence="1">Uncharacterized protein</fullName>
    </submittedName>
</protein>
<gene>
    <name evidence="1" type="ORF">MUO14_24145</name>
</gene>
<reference evidence="1 2" key="1">
    <citation type="submission" date="2022-04" db="EMBL/GenBank/DDBJ databases">
        <title>Halobacillus sp. isolated from saltern.</title>
        <authorList>
            <person name="Won M."/>
            <person name="Lee C.-M."/>
            <person name="Woen H.-Y."/>
            <person name="Kwon S.-W."/>
        </authorList>
    </citation>
    <scope>NUCLEOTIDE SEQUENCE [LARGE SCALE GENOMIC DNA]</scope>
    <source>
        <strain evidence="1 2">SSTM10-2</strain>
    </source>
</reference>
<keyword evidence="2" id="KW-1185">Reference proteome</keyword>
<organism evidence="1 2">
    <name type="scientific">Halobacillus shinanisalinarum</name>
    <dbReference type="NCBI Taxonomy" id="2932258"/>
    <lineage>
        <taxon>Bacteria</taxon>
        <taxon>Bacillati</taxon>
        <taxon>Bacillota</taxon>
        <taxon>Bacilli</taxon>
        <taxon>Bacillales</taxon>
        <taxon>Bacillaceae</taxon>
        <taxon>Halobacillus</taxon>
    </lineage>
</organism>
<dbReference type="Proteomes" id="UP000831880">
    <property type="component" value="Chromosome"/>
</dbReference>
<evidence type="ECO:0000313" key="1">
    <source>
        <dbReference type="EMBL" id="UOQ93422.1"/>
    </source>
</evidence>
<accession>A0ABY4H1A2</accession>
<dbReference type="EMBL" id="CP095074">
    <property type="protein sequence ID" value="UOQ93422.1"/>
    <property type="molecule type" value="Genomic_DNA"/>
</dbReference>